<keyword evidence="6" id="KW-0963">Cytoplasm</keyword>
<dbReference type="Pfam" id="PF08622">
    <property type="entry name" value="Svf1"/>
    <property type="match status" value="1"/>
</dbReference>
<dbReference type="InterPro" id="IPR051385">
    <property type="entry name" value="Ceramide-binding_SVF1"/>
</dbReference>
<dbReference type="InterPro" id="IPR023374">
    <property type="entry name" value="AttH-like_dom_sf"/>
</dbReference>
<dbReference type="OMA" id="AFWPRCV"/>
<evidence type="ECO:0000256" key="8">
    <source>
        <dbReference type="ARBA" id="ARBA00023034"/>
    </source>
</evidence>
<proteinExistence type="inferred from homology"/>
<evidence type="ECO:0000256" key="9">
    <source>
        <dbReference type="ARBA" id="ARBA00023055"/>
    </source>
</evidence>
<evidence type="ECO:0000256" key="4">
    <source>
        <dbReference type="ARBA" id="ARBA00009069"/>
    </source>
</evidence>
<evidence type="ECO:0000313" key="20">
    <source>
        <dbReference type="Proteomes" id="UP000030104"/>
    </source>
</evidence>
<evidence type="ECO:0000256" key="12">
    <source>
        <dbReference type="ARBA" id="ARBA00046302"/>
    </source>
</evidence>
<protein>
    <recommendedName>
        <fullName evidence="15">Ceramide-binding protein SVF1</fullName>
    </recommendedName>
    <alternativeName>
        <fullName evidence="14">Ceramide-binding protein svf1</fullName>
    </alternativeName>
    <alternativeName>
        <fullName evidence="16">Survival factor 1</fullName>
    </alternativeName>
</protein>
<dbReference type="Proteomes" id="UP000030104">
    <property type="component" value="Unassembled WGS sequence"/>
</dbReference>
<dbReference type="PANTHER" id="PTHR47107:SF1">
    <property type="entry name" value="CERAMIDE-BINDING PROTEIN SVF1-RELATED"/>
    <property type="match status" value="1"/>
</dbReference>
<comment type="subcellular location">
    <subcellularLocation>
        <location evidence="3">Cytoplasm</location>
    </subcellularLocation>
    <subcellularLocation>
        <location evidence="2">Endoplasmic reticulum membrane</location>
        <topology evidence="2">Peripheral membrane protein</topology>
    </subcellularLocation>
    <subcellularLocation>
        <location evidence="12">Golgi apparatus</location>
        <location evidence="12">cis-Golgi network membrane</location>
        <topology evidence="12">Peripheral membrane protein</topology>
    </subcellularLocation>
    <subcellularLocation>
        <location evidence="1">Nucleus</location>
    </subcellularLocation>
</comment>
<evidence type="ECO:0000256" key="11">
    <source>
        <dbReference type="ARBA" id="ARBA00023242"/>
    </source>
</evidence>
<keyword evidence="5" id="KW-0813">Transport</keyword>
<dbReference type="InterPro" id="IPR033394">
    <property type="entry name" value="Svf1-like_C"/>
</dbReference>
<evidence type="ECO:0000256" key="7">
    <source>
        <dbReference type="ARBA" id="ARBA00022824"/>
    </source>
</evidence>
<dbReference type="STRING" id="40296.A0A0A2LMV1"/>
<dbReference type="Gene3D" id="2.40.370.10">
    <property type="entry name" value="AttH-like domain"/>
    <property type="match status" value="1"/>
</dbReference>
<evidence type="ECO:0000256" key="1">
    <source>
        <dbReference type="ARBA" id="ARBA00004123"/>
    </source>
</evidence>
<dbReference type="GO" id="GO:0006869">
    <property type="term" value="P:lipid transport"/>
    <property type="evidence" value="ECO:0007669"/>
    <property type="project" value="UniProtKB-KW"/>
</dbReference>
<dbReference type="FunFam" id="2.40.370.10:FF:000001">
    <property type="entry name" value="Survival factor 1"/>
    <property type="match status" value="1"/>
</dbReference>
<dbReference type="GO" id="GO:0005794">
    <property type="term" value="C:Golgi apparatus"/>
    <property type="evidence" value="ECO:0007669"/>
    <property type="project" value="UniProtKB-SubCell"/>
</dbReference>
<accession>A0A0A2LMV1</accession>
<evidence type="ECO:0000259" key="18">
    <source>
        <dbReference type="Pfam" id="PF17187"/>
    </source>
</evidence>
<dbReference type="EMBL" id="JQGA01000117">
    <property type="protein sequence ID" value="KGO77650.1"/>
    <property type="molecule type" value="Genomic_DNA"/>
</dbReference>
<dbReference type="OrthoDB" id="2590239at2759"/>
<feature type="domain" description="Svf1-like C-terminal" evidence="18">
    <location>
        <begin position="215"/>
        <end position="378"/>
    </location>
</feature>
<evidence type="ECO:0000256" key="3">
    <source>
        <dbReference type="ARBA" id="ARBA00004496"/>
    </source>
</evidence>
<dbReference type="GO" id="GO:0005634">
    <property type="term" value="C:nucleus"/>
    <property type="evidence" value="ECO:0007669"/>
    <property type="project" value="UniProtKB-SubCell"/>
</dbReference>
<keyword evidence="7" id="KW-0256">Endoplasmic reticulum</keyword>
<evidence type="ECO:0000256" key="6">
    <source>
        <dbReference type="ARBA" id="ARBA00022490"/>
    </source>
</evidence>
<dbReference type="Pfam" id="PF17187">
    <property type="entry name" value="Svf1_C"/>
    <property type="match status" value="1"/>
</dbReference>
<gene>
    <name evidence="19" type="ORF">PITC_074760</name>
</gene>
<keyword evidence="9" id="KW-0445">Lipid transport</keyword>
<dbReference type="PhylomeDB" id="A0A0A2LMV1"/>
<evidence type="ECO:0000256" key="14">
    <source>
        <dbReference type="ARBA" id="ARBA00069547"/>
    </source>
</evidence>
<dbReference type="SUPFAM" id="SSF159245">
    <property type="entry name" value="AttH-like"/>
    <property type="match status" value="1"/>
</dbReference>
<dbReference type="AlphaFoldDB" id="A0A0A2LMV1"/>
<dbReference type="GO" id="GO:0006979">
    <property type="term" value="P:response to oxidative stress"/>
    <property type="evidence" value="ECO:0007669"/>
    <property type="project" value="InterPro"/>
</dbReference>
<keyword evidence="10" id="KW-0472">Membrane</keyword>
<name>A0A0A2LMV1_PENIT</name>
<evidence type="ECO:0000256" key="13">
    <source>
        <dbReference type="ARBA" id="ARBA00058755"/>
    </source>
</evidence>
<dbReference type="PANTHER" id="PTHR47107">
    <property type="entry name" value="SVF1-LIKE PROTEIN YDR222W-RELATED"/>
    <property type="match status" value="1"/>
</dbReference>
<keyword evidence="8" id="KW-0333">Golgi apparatus</keyword>
<keyword evidence="11" id="KW-0539">Nucleus</keyword>
<sequence length="378" mass="41562">MNWLKSTLSAVVGTEEPIYGPEAIQSVAKQAETTPFTEVNKDILRWRAYSYTNVETQTFYIMADNGTLVFVQVIYSNIVGIHTTAQFNVKVFDVSGKGDNKWFSDPLSNFMFDENMLSFGADNLSLTLNEEANSYTIKSTVNSGALVDIKFSQTAPGIVIGKDGTSYFGTDPNNPWGSMRHAFWPRCAVEGSITTKDKTYDLTGRGLFVMALQGMKPHHAAARWNFINFQTPTYSAVMMEYTTPPSYGSTTVNVGGILKDGKVIYAGTTNTVAHTETGQDEGSDWPAPKSIKWEWTGKTTDGKELTAEVNGALGSRLDRIDVMAEVPGFIKSIAGSVAGTRPYIFQYSPQEKLSLKLKLGDEEITEEGTMFSESTFIS</sequence>
<feature type="domain" description="Svf1-like N-terminal" evidence="17">
    <location>
        <begin position="54"/>
        <end position="213"/>
    </location>
</feature>
<evidence type="ECO:0000256" key="2">
    <source>
        <dbReference type="ARBA" id="ARBA00004406"/>
    </source>
</evidence>
<evidence type="ECO:0000313" key="19">
    <source>
        <dbReference type="EMBL" id="KGO77650.1"/>
    </source>
</evidence>
<dbReference type="HOGENOM" id="CLU_030205_2_0_1"/>
<dbReference type="InterPro" id="IPR013931">
    <property type="entry name" value="Svf1-like_N"/>
</dbReference>
<comment type="caution">
    <text evidence="19">The sequence shown here is derived from an EMBL/GenBank/DDBJ whole genome shotgun (WGS) entry which is preliminary data.</text>
</comment>
<dbReference type="GO" id="GO:0005789">
    <property type="term" value="C:endoplasmic reticulum membrane"/>
    <property type="evidence" value="ECO:0007669"/>
    <property type="project" value="UniProtKB-SubCell"/>
</dbReference>
<comment type="similarity">
    <text evidence="4">Belongs to the SVF1 family.</text>
</comment>
<evidence type="ECO:0000256" key="15">
    <source>
        <dbReference type="ARBA" id="ARBA00073016"/>
    </source>
</evidence>
<keyword evidence="20" id="KW-1185">Reference proteome</keyword>
<evidence type="ECO:0000256" key="5">
    <source>
        <dbReference type="ARBA" id="ARBA00022448"/>
    </source>
</evidence>
<reference evidence="19 20" key="1">
    <citation type="journal article" date="2015" name="Mol. Plant Microbe Interact.">
        <title>Genome, transcriptome, and functional analyses of Penicillium expansum provide new insights into secondary metabolism and pathogenicity.</title>
        <authorList>
            <person name="Ballester A.R."/>
            <person name="Marcet-Houben M."/>
            <person name="Levin E."/>
            <person name="Sela N."/>
            <person name="Selma-Lazaro C."/>
            <person name="Carmona L."/>
            <person name="Wisniewski M."/>
            <person name="Droby S."/>
            <person name="Gonzalez-Candelas L."/>
            <person name="Gabaldon T."/>
        </authorList>
    </citation>
    <scope>NUCLEOTIDE SEQUENCE [LARGE SCALE GENOMIC DNA]</scope>
    <source>
        <strain evidence="19 20">PHI-1</strain>
    </source>
</reference>
<organism evidence="19 20">
    <name type="scientific">Penicillium italicum</name>
    <name type="common">Blue mold</name>
    <dbReference type="NCBI Taxonomy" id="40296"/>
    <lineage>
        <taxon>Eukaryota</taxon>
        <taxon>Fungi</taxon>
        <taxon>Dikarya</taxon>
        <taxon>Ascomycota</taxon>
        <taxon>Pezizomycotina</taxon>
        <taxon>Eurotiomycetes</taxon>
        <taxon>Eurotiomycetidae</taxon>
        <taxon>Eurotiales</taxon>
        <taxon>Aspergillaceae</taxon>
        <taxon>Penicillium</taxon>
    </lineage>
</organism>
<evidence type="ECO:0000259" key="17">
    <source>
        <dbReference type="Pfam" id="PF08622"/>
    </source>
</evidence>
<comment type="function">
    <text evidence="13">Ceramide-binding protein that may transfer ceramides from the endoplasmic reticulum membrane to the cis-Golgi network membrane, and is thereby required for the biosynthesis of complex sphingolipids.</text>
</comment>
<evidence type="ECO:0000256" key="16">
    <source>
        <dbReference type="ARBA" id="ARBA00081132"/>
    </source>
</evidence>
<evidence type="ECO:0000256" key="10">
    <source>
        <dbReference type="ARBA" id="ARBA00023136"/>
    </source>
</evidence>